<gene>
    <name evidence="11 12" type="primary">thiM</name>
    <name evidence="12" type="ORF">NF865_00385</name>
</gene>
<evidence type="ECO:0000256" key="7">
    <source>
        <dbReference type="ARBA" id="ARBA00022777"/>
    </source>
</evidence>
<evidence type="ECO:0000313" key="12">
    <source>
        <dbReference type="EMBL" id="USS41750.1"/>
    </source>
</evidence>
<protein>
    <recommendedName>
        <fullName evidence="11">Hydroxyethylthiazole kinase</fullName>
        <ecNumber evidence="11">2.7.1.50</ecNumber>
    </recommendedName>
    <alternativeName>
        <fullName evidence="11">4-methyl-5-beta-hydroxyethylthiazole kinase</fullName>
        <shortName evidence="11">TH kinase</shortName>
        <shortName evidence="11">Thz kinase</shortName>
    </alternativeName>
</protein>
<evidence type="ECO:0000256" key="2">
    <source>
        <dbReference type="ARBA" id="ARBA00001946"/>
    </source>
</evidence>
<dbReference type="NCBIfam" id="NF006830">
    <property type="entry name" value="PRK09355.1"/>
    <property type="match status" value="1"/>
</dbReference>
<dbReference type="GO" id="GO:0004417">
    <property type="term" value="F:hydroxyethylthiazole kinase activity"/>
    <property type="evidence" value="ECO:0007669"/>
    <property type="project" value="UniProtKB-UniRule"/>
</dbReference>
<dbReference type="InterPro" id="IPR029056">
    <property type="entry name" value="Ribokinase-like"/>
</dbReference>
<comment type="caution">
    <text evidence="11">Lacks conserved residue(s) required for the propagation of feature annotation.</text>
</comment>
<dbReference type="InterPro" id="IPR000417">
    <property type="entry name" value="Hyethyz_kinase"/>
</dbReference>
<comment type="cofactor">
    <cofactor evidence="2 11">
        <name>Mg(2+)</name>
        <dbReference type="ChEBI" id="CHEBI:18420"/>
    </cofactor>
</comment>
<evidence type="ECO:0000256" key="6">
    <source>
        <dbReference type="ARBA" id="ARBA00022741"/>
    </source>
</evidence>
<keyword evidence="4 11" id="KW-0808">Transferase</keyword>
<dbReference type="Gene3D" id="3.40.1190.20">
    <property type="match status" value="1"/>
</dbReference>
<name>A0A9E7MZP0_THEAG</name>
<dbReference type="SUPFAM" id="SSF53613">
    <property type="entry name" value="Ribokinase-like"/>
    <property type="match status" value="1"/>
</dbReference>
<evidence type="ECO:0000256" key="4">
    <source>
        <dbReference type="ARBA" id="ARBA00022679"/>
    </source>
</evidence>
<dbReference type="CDD" id="cd01170">
    <property type="entry name" value="THZ_kinase"/>
    <property type="match status" value="1"/>
</dbReference>
<evidence type="ECO:0000256" key="11">
    <source>
        <dbReference type="HAMAP-Rule" id="MF_00228"/>
    </source>
</evidence>
<keyword evidence="5 11" id="KW-0479">Metal-binding</keyword>
<dbReference type="GO" id="GO:0009229">
    <property type="term" value="P:thiamine diphosphate biosynthetic process"/>
    <property type="evidence" value="ECO:0007669"/>
    <property type="project" value="UniProtKB-UniRule"/>
</dbReference>
<evidence type="ECO:0000256" key="3">
    <source>
        <dbReference type="ARBA" id="ARBA00004868"/>
    </source>
</evidence>
<evidence type="ECO:0000256" key="1">
    <source>
        <dbReference type="ARBA" id="ARBA00001771"/>
    </source>
</evidence>
<sequence length="266" mass="28717">MEWIGRALEKLREKKPLVHNITNYVVMNTTANALLAIGASPVIAHAIEELEDMIALADALVINIGTLDEHKIYSMLKAVEIAKNLKKPVILDPVGAGATKLRTKTSLMLLEVGDISVVRGNFGEMAALLGEQGKTRGVDSLTYDKEAAKDLAKAVAKEFGVIAAVTGAIDYVSDGRRTYAIENGTPMLGRVTGTGCMTTAIIGAFLAVEEPLKASVAGLTTFEIAAEKAFEESPYPGSFHVKLYDWLYRIDGEVIKERAKVREVEP</sequence>
<evidence type="ECO:0000256" key="8">
    <source>
        <dbReference type="ARBA" id="ARBA00022840"/>
    </source>
</evidence>
<dbReference type="EC" id="2.7.1.50" evidence="11"/>
<dbReference type="Pfam" id="PF02110">
    <property type="entry name" value="HK"/>
    <property type="match status" value="1"/>
</dbReference>
<keyword evidence="6 11" id="KW-0547">Nucleotide-binding</keyword>
<evidence type="ECO:0000256" key="5">
    <source>
        <dbReference type="ARBA" id="ARBA00022723"/>
    </source>
</evidence>
<comment type="catalytic activity">
    <reaction evidence="1 11">
        <text>5-(2-hydroxyethyl)-4-methylthiazole + ATP = 4-methyl-5-(2-phosphooxyethyl)-thiazole + ADP + H(+)</text>
        <dbReference type="Rhea" id="RHEA:24212"/>
        <dbReference type="ChEBI" id="CHEBI:15378"/>
        <dbReference type="ChEBI" id="CHEBI:17957"/>
        <dbReference type="ChEBI" id="CHEBI:30616"/>
        <dbReference type="ChEBI" id="CHEBI:58296"/>
        <dbReference type="ChEBI" id="CHEBI:456216"/>
        <dbReference type="EC" id="2.7.1.50"/>
    </reaction>
</comment>
<dbReference type="EMBL" id="CP099582">
    <property type="protein sequence ID" value="USS41750.1"/>
    <property type="molecule type" value="Genomic_DNA"/>
</dbReference>
<dbReference type="PIRSF" id="PIRSF000513">
    <property type="entry name" value="Thz_kinase"/>
    <property type="match status" value="1"/>
</dbReference>
<dbReference type="AlphaFoldDB" id="A0A9E7MZP0"/>
<comment type="function">
    <text evidence="11">Catalyzes the phosphorylation of the hydroxyl group of 4-methyl-5-beta-hydroxyethylthiazole (THZ).</text>
</comment>
<keyword evidence="8 11" id="KW-0067">ATP-binding</keyword>
<keyword evidence="9 11" id="KW-0460">Magnesium</keyword>
<evidence type="ECO:0000256" key="10">
    <source>
        <dbReference type="ARBA" id="ARBA00022977"/>
    </source>
</evidence>
<feature type="binding site" evidence="11">
    <location>
        <position position="166"/>
    </location>
    <ligand>
        <name>ATP</name>
        <dbReference type="ChEBI" id="CHEBI:30616"/>
    </ligand>
</feature>
<dbReference type="HAMAP" id="MF_00228">
    <property type="entry name" value="Thz_kinase"/>
    <property type="match status" value="1"/>
</dbReference>
<dbReference type="NCBIfam" id="TIGR00694">
    <property type="entry name" value="thiM"/>
    <property type="match status" value="1"/>
</dbReference>
<dbReference type="GO" id="GO:0009228">
    <property type="term" value="P:thiamine biosynthetic process"/>
    <property type="evidence" value="ECO:0007669"/>
    <property type="project" value="UniProtKB-KW"/>
</dbReference>
<evidence type="ECO:0000313" key="13">
    <source>
        <dbReference type="Proteomes" id="UP001055732"/>
    </source>
</evidence>
<keyword evidence="7 11" id="KW-0418">Kinase</keyword>
<dbReference type="GO" id="GO:0000287">
    <property type="term" value="F:magnesium ion binding"/>
    <property type="evidence" value="ECO:0007669"/>
    <property type="project" value="UniProtKB-UniRule"/>
</dbReference>
<proteinExistence type="inferred from homology"/>
<accession>A0A9E7MZP0</accession>
<reference evidence="12" key="1">
    <citation type="journal article" date="1998" name="Int. J. Syst. Bacteriol. 48 Pt">
        <title>Thermococcus guaymasensis sp. nov. and Thermococcus aggregans sp. nov., two novel thermophilic archaea isolated from the Guaymas Basin hydrothermal vent site.</title>
        <authorList>
            <person name="Canganella F."/>
            <person name="Jones W.J."/>
            <person name="Gambacorta A."/>
            <person name="Antranikian G."/>
        </authorList>
    </citation>
    <scope>NUCLEOTIDE SEQUENCE</scope>
    <source>
        <strain evidence="12">TY</strain>
    </source>
</reference>
<dbReference type="GO" id="GO:0005524">
    <property type="term" value="F:ATP binding"/>
    <property type="evidence" value="ECO:0007669"/>
    <property type="project" value="UniProtKB-UniRule"/>
</dbReference>
<keyword evidence="10 11" id="KW-0784">Thiamine biosynthesis</keyword>
<feature type="binding site" evidence="11">
    <location>
        <position position="193"/>
    </location>
    <ligand>
        <name>substrate</name>
    </ligand>
</feature>
<dbReference type="KEGG" id="tagg:NF865_00385"/>
<evidence type="ECO:0000256" key="9">
    <source>
        <dbReference type="ARBA" id="ARBA00022842"/>
    </source>
</evidence>
<keyword evidence="13" id="KW-1185">Reference proteome</keyword>
<organism evidence="12 13">
    <name type="scientific">Thermococcus aggregans</name>
    <dbReference type="NCBI Taxonomy" id="110163"/>
    <lineage>
        <taxon>Archaea</taxon>
        <taxon>Methanobacteriati</taxon>
        <taxon>Methanobacteriota</taxon>
        <taxon>Thermococci</taxon>
        <taxon>Thermococcales</taxon>
        <taxon>Thermococcaceae</taxon>
        <taxon>Thermococcus</taxon>
    </lineage>
</organism>
<dbReference type="Proteomes" id="UP001055732">
    <property type="component" value="Chromosome"/>
</dbReference>
<feature type="binding site" evidence="11">
    <location>
        <position position="119"/>
    </location>
    <ligand>
        <name>ATP</name>
        <dbReference type="ChEBI" id="CHEBI:30616"/>
    </ligand>
</feature>
<comment type="pathway">
    <text evidence="3 11">Cofactor biosynthesis; thiamine diphosphate biosynthesis; 4-methyl-5-(2-phosphoethyl)-thiazole from 5-(2-hydroxyethyl)-4-methylthiazole: step 1/1.</text>
</comment>
<comment type="similarity">
    <text evidence="11">Belongs to the Thz kinase family.</text>
</comment>
<reference evidence="12" key="2">
    <citation type="submission" date="2022-06" db="EMBL/GenBank/DDBJ databases">
        <authorList>
            <person name="Park Y.-J."/>
        </authorList>
    </citation>
    <scope>NUCLEOTIDE SEQUENCE</scope>
    <source>
        <strain evidence="12">TY</strain>
    </source>
</reference>
<dbReference type="PRINTS" id="PR01099">
    <property type="entry name" value="HYETHTZKNASE"/>
</dbReference>